<feature type="region of interest" description="Disordered" evidence="4">
    <location>
        <begin position="1356"/>
        <end position="1398"/>
    </location>
</feature>
<reference evidence="7 8" key="1">
    <citation type="journal article" date="2014" name="BMC Biol.">
        <title>A comprehensive evaluation of rodent malaria parasite genomes and gene expression.</title>
        <authorList>
            <person name="Otto T.D."/>
            <person name="Bohme U."/>
            <person name="Jackson A.P."/>
            <person name="Hunt M."/>
            <person name="Franke-Fayard B."/>
            <person name="Hoeijmakers W.A."/>
            <person name="Religa A.A."/>
            <person name="Robertson L."/>
            <person name="Sanders M."/>
            <person name="Ogun S.A."/>
            <person name="Cunningham D."/>
            <person name="Erhart A."/>
            <person name="Billker O."/>
            <person name="Khan S.M."/>
            <person name="Stunnenberg H.G."/>
            <person name="Langhorne J."/>
            <person name="Holder A.A."/>
            <person name="Waters A.P."/>
            <person name="Newbold C.I."/>
            <person name="Pain A."/>
            <person name="Berriman M."/>
            <person name="Janse C.J."/>
        </authorList>
    </citation>
    <scope>NUCLEOTIDE SEQUENCE [LARGE SCALE GENOMIC DNA]</scope>
    <source>
        <strain evidence="6 7">17X</strain>
        <strain evidence="5 8">YM</strain>
    </source>
</reference>
<feature type="region of interest" description="Disordered" evidence="4">
    <location>
        <begin position="1838"/>
        <end position="1881"/>
    </location>
</feature>
<feature type="compositionally biased region" description="Low complexity" evidence="4">
    <location>
        <begin position="2592"/>
        <end position="2604"/>
    </location>
</feature>
<reference evidence="5" key="3">
    <citation type="submission" date="2014-05" db="EMBL/GenBank/DDBJ databases">
        <authorList>
            <person name="Aslett A.Martin."/>
            <person name="De Silva Nishadi"/>
        </authorList>
    </citation>
    <scope>NUCLEOTIDE SEQUENCE</scope>
    <source>
        <strain evidence="5">YM</strain>
    </source>
</reference>
<dbReference type="VEuPathDB" id="PlasmoDB:PY02413"/>
<dbReference type="Pfam" id="PF03133">
    <property type="entry name" value="TTL"/>
    <property type="match status" value="1"/>
</dbReference>
<evidence type="ECO:0000313" key="7">
    <source>
        <dbReference type="Proteomes" id="UP000072874"/>
    </source>
</evidence>
<reference evidence="6" key="4">
    <citation type="submission" date="2019-05" db="EMBL/GenBank/DDBJ databases">
        <authorList>
            <consortium name="Pathogen Informatics"/>
        </authorList>
    </citation>
    <scope>NUCLEOTIDE SEQUENCE</scope>
    <source>
        <strain evidence="6">17X</strain>
    </source>
</reference>
<accession>A0A077Y6C1</accession>
<feature type="compositionally biased region" description="Basic and acidic residues" evidence="4">
    <location>
        <begin position="1370"/>
        <end position="1379"/>
    </location>
</feature>
<evidence type="ECO:0000256" key="2">
    <source>
        <dbReference type="ARBA" id="ARBA00022741"/>
    </source>
</evidence>
<keyword evidence="2" id="KW-0547">Nucleotide-binding</keyword>
<feature type="compositionally biased region" description="Low complexity" evidence="4">
    <location>
        <begin position="1356"/>
        <end position="1367"/>
    </location>
</feature>
<feature type="compositionally biased region" description="Basic and acidic residues" evidence="4">
    <location>
        <begin position="2736"/>
        <end position="2746"/>
    </location>
</feature>
<gene>
    <name evidence="6" type="ORF">PY17X_0903300</name>
    <name evidence="5" type="ORF">PYYM_0902800</name>
</gene>
<dbReference type="VEuPathDB" id="PlasmoDB:PYYM_0902800"/>
<reference evidence="6" key="2">
    <citation type="submission" date="2014-05" db="EMBL/GenBank/DDBJ databases">
        <authorList>
            <person name="Aslett M.A."/>
            <person name="De Silva N."/>
        </authorList>
    </citation>
    <scope>NUCLEOTIDE SEQUENCE</scope>
    <source>
        <strain evidence="6">17X</strain>
    </source>
</reference>
<evidence type="ECO:0000313" key="5">
    <source>
        <dbReference type="EMBL" id="CDU17808.1"/>
    </source>
</evidence>
<dbReference type="GO" id="GO:0005524">
    <property type="term" value="F:ATP binding"/>
    <property type="evidence" value="ECO:0007669"/>
    <property type="project" value="UniProtKB-KW"/>
</dbReference>
<dbReference type="GO" id="GO:0004835">
    <property type="term" value="F:tubulin-tyrosine ligase activity"/>
    <property type="evidence" value="ECO:0007669"/>
    <property type="project" value="UniProtKB-EC"/>
</dbReference>
<proteinExistence type="predicted"/>
<dbReference type="VEuPathDB" id="PlasmoDB:Py17XNL_000900062"/>
<dbReference type="GO" id="GO:0000226">
    <property type="term" value="P:microtubule cytoskeleton organization"/>
    <property type="evidence" value="ECO:0007669"/>
    <property type="project" value="TreeGrafter"/>
</dbReference>
<evidence type="ECO:0000256" key="1">
    <source>
        <dbReference type="ARBA" id="ARBA00022598"/>
    </source>
</evidence>
<dbReference type="Gene3D" id="3.30.470.20">
    <property type="entry name" value="ATP-grasp fold, B domain"/>
    <property type="match status" value="1"/>
</dbReference>
<sequence length="2854" mass="331772">MNKFSKLFINKNNNDVNNSQKNGELSNVIMSTMLKNNSTDEVKSSELKNIKENNIEMSKTVIQNINGNGNILLLNEVNNFSHITNNSSMKHDKKVSSVHGLMKNNYDSRYVKSINSVYNNPYCISNSYHLNNPYTVQNGKYGGNIHSANEYNSYNCPIEKEHFRNAIKNAEENIINIKQKYIGNNYLLGNNTNLTRQLPQKGGLYRDNNRNKYGNEYHTDGNNMSIIKKNNEHKIGNNNFEKNTMGVLPRVYVVKKNEEVYNNLMKNGKTSRSLSQINHNEIKNGDPNMNVNSLYYIDQSNKNLVDIAKRENGEKSIYHDKNGSIKNSFERKQCSNIIPNNTSPVQIMKTKENILEPNSDKSSLNENRNFLIRTISHKNNRNMKVMETEKSNKNCLATTINDQNLKNSLAKETGEDMHVVRNGLKNYDIENRRNIKNNVNEKNSCGIISNNGNESHAANVSNMKCGNIYGDKNQLPRGNLLMKHAGNSILNENDNKNFNKINTSNFFNNQIDKSSKFKGGFTNKKMLYIEPIKDEIIYVNNLTNINVPHLNNLYEAEEIENDKIKCNNSSVMEILNEKKNIDKKNEKNDIIDERNSGKNKENKKENIDKRINNDIINDRTSKGKYISNANELNHTVLLSDNLKSKDCKNFTSNMHYHGNDAEKNSLCKNYVGCGNRDLKNGNIEVSKRSQNLDMQHCYTYSTFVDKINGNYNYNNYYKTGKLNQEVNNSNAYEKRENLNNNFYKENCNDGVKNENMNGYENKSVSKDDVKKINYNGENDANKPNNEFIKVKDYLNIQHIPANCNEQNIKQNYKPNFHRTEDNAHLKGYYYDSNKGVYLMNPSMNFVKPQDNRSFISAPHVYNNIDENYNKINYNIGNVNHNTINVSDKFKGYQKKTTNKPNADIIGIKQSHLNRKELNNPYINYNTTNLSILESQPYNKWNSINYDNNKDIRHIACANNINYSNGNYKGLIKNNNEENIYKVIDDSLRLKENTHELLHLNYDKNFVYNGDINKIKNEGKENQNIEMDGYDEYEINGTVMGKDKIIETGSTQNNVFLENDSINICHNNNVDIDKIIKNKKLSCNETNNGDKLCNTGLNDCQNEKYSIGTKEETNFNISQIKKNSKMPLTDSYNYHLNNMEAIENSKNNKKGKLKINKWPSNENNYDLYLKGANKNSLRNINTEIENPKEAEEGEKEENEIENNGNELESEKGKNMIILNKKFNYPFNDELYTSSIDNNKAEHESDIINVKCISYSEEIIYKKNENILIKEVQNKSNENNICLEKNIEIKKKETIFNKQTNNNISGYSSSLDYKENYPKNSNMENFYKNRKNENGNDILEYNKKFNGKYMENIKNDSCSCDSNDSSSNSGSEIDKTGKDSDGNNSDSNQSDENDVYNYSSSDRNKCGNIFLSTNDVSIENINGEVSDKICSKKDIKINSVKKKNNFPWNKDNIVKLNSKSKLLKMKNITMNTKLARYERVLIHTCINKLNWKKCIDNTNKGILYWIGYNINDFDHYNYMKKKKIINRIPSLYMYTKKKALTFLLSHLSLIFPSLYDFYPNTFVLPENKEIIKYILNGNNKDYYIMKPDCGSMGIGVKIINKYSDININILNGHNCYIIQRYIDNPLLMYKKKFDFRIYILLLPGKNYPKIYISRVGFARLCTEEYKKKKQYICNTFVHLTNYSINKDNDKYVRKKNIHDKNNNKQLLSDVFIYLKNNGYDIDDIWKQIKKITCLTSLAIYSYIKEKIKNNFNNNFYFYQLIGLDILLDANGKAWLLEVNSNPSLRIDYIDPGYANFEIQLESMFDRYVKEPVISEMFLIIYKKIYQKYLRKRSKKGITNAGNTISTISTNNNNNNKVEKKGKQNITFNNNGSNNKKRGVKVNPQNSLPNNSIFSFHDKIIKGLTENKKRYDNKVINNYSHKEKFKFLLARSNKKKNNNNSGILKSEISTTKHFPILGKSCIKSEYSIISNSNRDNLEVENANSRLENRNLTNIDINNFIKKKNGSKKKKKLFLKKEIMSNVETCVDENDIDSFSLSSNVKNDLNRNENLIKEDKTEMVNVGEKREVGKKGYEDSKIIKTNELNKTEQIENGWDKNKNDNESIINDEGCDRDNILRKSIGCIKTQIKDKNNSHDRTEEYNKDNYTIKFSDDNREQHGKIINSSEGKLSQHNCKENSNNNIAISKEIKRDDNSGDNLYNNYSNSCFCINEIHACRNNSDEVENNEIMENSVNGDITGNLSDDMINNSGASYTSVDHEKLDSEKMVKKDALIESNILNNETYVQIDNQEDIQLDKFLNNDIEMCKSIYRNISDSIYKKKIENFIMIRSSLYKYMNCLNVLGIRYINNNEIRNFDEMYNKNVPLDFKKTYTKVRKDILHPLKNNILEKNIYINLKKETSSYYKEMKLYNDCYMLFDFILKKYDNNAKKCNKRVEYYIDKNTFLCMCADIKINKIIENIEIPASTFNSLFEGNKSSHENEMYQIVSKIFKSKNTDVDKLKKEKEQDEHFNIQKNSSNNSCLSNPNDDENDNPVEYDYKQNCKKEETKTSKISLLRSKREILTKNNKSTKNCEKIGCKKNNTNKKTKNNKRSSNHNSFISDNNNQSSTVNNNNNDNTYYSSIFCPFSLVSTSTNLINFNMIGHNSMKYKNKKKKKMNIYDLEYLYTRQVFFSKYINKNQGLTLIDFFLLMQQIALLIFPYISHDYTCNGIQPYNCILYDELNNGENNISGNETNVKSVNNIKKDGKSIKKKGENDQDNNNYLKKGNKGHIINLPKNSTKDDQEKVQIINEHLKEENNRINHNYNPTNIEEKKKHNYTWHKNVCSNIYNLYGYVQININPAIKNMCMETFLNFVFNKYSISYS</sequence>
<dbReference type="PROSITE" id="PS51221">
    <property type="entry name" value="TTL"/>
    <property type="match status" value="1"/>
</dbReference>
<dbReference type="OMA" id="KENCNDG"/>
<evidence type="ECO:0000313" key="8">
    <source>
        <dbReference type="Proteomes" id="UP000072904"/>
    </source>
</evidence>
<dbReference type="VEuPathDB" id="PlasmoDB:PY17X_0903300"/>
<dbReference type="InterPro" id="IPR004344">
    <property type="entry name" value="TTL/TTLL_fam"/>
</dbReference>
<feature type="region of interest" description="Disordered" evidence="4">
    <location>
        <begin position="2495"/>
        <end position="2533"/>
    </location>
</feature>
<dbReference type="EMBL" id="LM993663">
    <property type="protein sequence ID" value="VTZ78225.1"/>
    <property type="molecule type" value="Genomic_DNA"/>
</dbReference>
<evidence type="ECO:0000256" key="3">
    <source>
        <dbReference type="ARBA" id="ARBA00022840"/>
    </source>
</evidence>
<dbReference type="Proteomes" id="UP000072874">
    <property type="component" value="Chromosome 9"/>
</dbReference>
<keyword evidence="3" id="KW-0067">ATP-binding</keyword>
<dbReference type="GO" id="GO:0070740">
    <property type="term" value="F:tubulin-glutamic acid ligase activity"/>
    <property type="evidence" value="ECO:0007669"/>
    <property type="project" value="TreeGrafter"/>
</dbReference>
<dbReference type="VEuPathDB" id="PlasmoDB:PY02412"/>
<name>A0A077Y6C1_PLAYE</name>
<dbReference type="GeneID" id="3807596"/>
<keyword evidence="1 5" id="KW-0436">Ligase</keyword>
<dbReference type="EMBL" id="LK934637">
    <property type="protein sequence ID" value="CDU17808.1"/>
    <property type="molecule type" value="Genomic_DNA"/>
</dbReference>
<feature type="region of interest" description="Disordered" evidence="4">
    <location>
        <begin position="1183"/>
        <end position="1206"/>
    </location>
</feature>
<organism evidence="5 8">
    <name type="scientific">Plasmodium yoelii</name>
    <dbReference type="NCBI Taxonomy" id="5861"/>
    <lineage>
        <taxon>Eukaryota</taxon>
        <taxon>Sar</taxon>
        <taxon>Alveolata</taxon>
        <taxon>Apicomplexa</taxon>
        <taxon>Aconoidasida</taxon>
        <taxon>Haemosporida</taxon>
        <taxon>Plasmodiidae</taxon>
        <taxon>Plasmodium</taxon>
        <taxon>Plasmodium (Vinckeia)</taxon>
    </lineage>
</organism>
<feature type="compositionally biased region" description="Low complexity" evidence="4">
    <location>
        <begin position="1838"/>
        <end position="1853"/>
    </location>
</feature>
<feature type="compositionally biased region" description="Polar residues" evidence="4">
    <location>
        <begin position="1861"/>
        <end position="1871"/>
    </location>
</feature>
<feature type="compositionally biased region" description="Basic residues" evidence="4">
    <location>
        <begin position="2573"/>
        <end position="2585"/>
    </location>
</feature>
<feature type="region of interest" description="Disordered" evidence="4">
    <location>
        <begin position="2736"/>
        <end position="2760"/>
    </location>
</feature>
<evidence type="ECO:0000256" key="4">
    <source>
        <dbReference type="SAM" id="MobiDB-lite"/>
    </source>
</evidence>
<protein>
    <submittedName>
        <fullName evidence="5">Tubulin--tyrosine ligase, putative</fullName>
        <ecNumber evidence="5">6.3.2.25</ecNumber>
    </submittedName>
</protein>
<dbReference type="PANTHER" id="PTHR12241">
    <property type="entry name" value="TUBULIN POLYGLUTAMYLASE"/>
    <property type="match status" value="1"/>
</dbReference>
<dbReference type="Proteomes" id="UP000072904">
    <property type="component" value="Chromosome 9"/>
</dbReference>
<dbReference type="OrthoDB" id="202825at2759"/>
<feature type="region of interest" description="Disordered" evidence="4">
    <location>
        <begin position="2564"/>
        <end position="2604"/>
    </location>
</feature>
<dbReference type="KEGG" id="pyo:PY17X_0903300"/>
<dbReference type="SUPFAM" id="SSF56059">
    <property type="entry name" value="Glutathione synthetase ATP-binding domain-like"/>
    <property type="match status" value="1"/>
</dbReference>
<dbReference type="PANTHER" id="PTHR12241:SF154">
    <property type="entry name" value="TUBULIN POLYGLUTAMYLASE TTLL11"/>
    <property type="match status" value="1"/>
</dbReference>
<feature type="compositionally biased region" description="Low complexity" evidence="4">
    <location>
        <begin position="2507"/>
        <end position="2517"/>
    </location>
</feature>
<dbReference type="EC" id="6.3.2.25" evidence="5"/>
<dbReference type="GO" id="GO:0036064">
    <property type="term" value="C:ciliary basal body"/>
    <property type="evidence" value="ECO:0007669"/>
    <property type="project" value="TreeGrafter"/>
</dbReference>
<evidence type="ECO:0000313" key="6">
    <source>
        <dbReference type="EMBL" id="VTZ78225.1"/>
    </source>
</evidence>
<feature type="compositionally biased region" description="Acidic residues" evidence="4">
    <location>
        <begin position="1190"/>
        <end position="1199"/>
    </location>
</feature>
<dbReference type="GO" id="GO:0015631">
    <property type="term" value="F:tubulin binding"/>
    <property type="evidence" value="ECO:0007669"/>
    <property type="project" value="TreeGrafter"/>
</dbReference>
<dbReference type="RefSeq" id="XP_730290.2">
    <property type="nucleotide sequence ID" value="XM_725197.2"/>
</dbReference>